<evidence type="ECO:0000259" key="1">
    <source>
        <dbReference type="Pfam" id="PF11443"/>
    </source>
</evidence>
<dbReference type="PANTHER" id="PTHR31373">
    <property type="entry name" value="OS06G0652100 PROTEIN"/>
    <property type="match status" value="1"/>
</dbReference>
<feature type="domain" description="DUF2828" evidence="1">
    <location>
        <begin position="37"/>
        <end position="100"/>
    </location>
</feature>
<name>A0AAW0JWI3_QUESU</name>
<dbReference type="InterPro" id="IPR011205">
    <property type="entry name" value="UCP015417_vWA"/>
</dbReference>
<dbReference type="EMBL" id="PKMF04000448">
    <property type="protein sequence ID" value="KAK7831245.1"/>
    <property type="molecule type" value="Genomic_DNA"/>
</dbReference>
<organism evidence="2 3">
    <name type="scientific">Quercus suber</name>
    <name type="common">Cork oak</name>
    <dbReference type="NCBI Taxonomy" id="58331"/>
    <lineage>
        <taxon>Eukaryota</taxon>
        <taxon>Viridiplantae</taxon>
        <taxon>Streptophyta</taxon>
        <taxon>Embryophyta</taxon>
        <taxon>Tracheophyta</taxon>
        <taxon>Spermatophyta</taxon>
        <taxon>Magnoliopsida</taxon>
        <taxon>eudicotyledons</taxon>
        <taxon>Gunneridae</taxon>
        <taxon>Pentapetalae</taxon>
        <taxon>rosids</taxon>
        <taxon>fabids</taxon>
        <taxon>Fagales</taxon>
        <taxon>Fagaceae</taxon>
        <taxon>Quercus</taxon>
    </lineage>
</organism>
<protein>
    <recommendedName>
        <fullName evidence="1">DUF2828 domain-containing protein</fullName>
    </recommendedName>
</protein>
<dbReference type="AlphaFoldDB" id="A0AAW0JWI3"/>
<evidence type="ECO:0000313" key="3">
    <source>
        <dbReference type="Proteomes" id="UP000237347"/>
    </source>
</evidence>
<keyword evidence="3" id="KW-1185">Reference proteome</keyword>
<reference evidence="2 3" key="1">
    <citation type="journal article" date="2018" name="Sci. Data">
        <title>The draft genome sequence of cork oak.</title>
        <authorList>
            <person name="Ramos A.M."/>
            <person name="Usie A."/>
            <person name="Barbosa P."/>
            <person name="Barros P.M."/>
            <person name="Capote T."/>
            <person name="Chaves I."/>
            <person name="Simoes F."/>
            <person name="Abreu I."/>
            <person name="Carrasquinho I."/>
            <person name="Faro C."/>
            <person name="Guimaraes J.B."/>
            <person name="Mendonca D."/>
            <person name="Nobrega F."/>
            <person name="Rodrigues L."/>
            <person name="Saibo N.J.M."/>
            <person name="Varela M.C."/>
            <person name="Egas C."/>
            <person name="Matos J."/>
            <person name="Miguel C.M."/>
            <person name="Oliveira M.M."/>
            <person name="Ricardo C.P."/>
            <person name="Goncalves S."/>
        </authorList>
    </citation>
    <scope>NUCLEOTIDE SEQUENCE [LARGE SCALE GENOMIC DNA]</scope>
    <source>
        <strain evidence="3">cv. HL8</strain>
    </source>
</reference>
<sequence>MLLVRKLPKWKDEINSDSKINPTSISKTHSSILLSNNSNPSLEFFFESYSNDIFFEKTWKHDPFTTLKLIYYQRILSESDKETLYYSAHWLHQNRPLTLA</sequence>
<evidence type="ECO:0000313" key="2">
    <source>
        <dbReference type="EMBL" id="KAK7831245.1"/>
    </source>
</evidence>
<dbReference type="Proteomes" id="UP000237347">
    <property type="component" value="Unassembled WGS sequence"/>
</dbReference>
<dbReference type="InterPro" id="IPR058580">
    <property type="entry name" value="DUF2828"/>
</dbReference>
<proteinExistence type="predicted"/>
<accession>A0AAW0JWI3</accession>
<dbReference type="Pfam" id="PF11443">
    <property type="entry name" value="DUF2828"/>
    <property type="match status" value="1"/>
</dbReference>
<gene>
    <name evidence="2" type="ORF">CFP56_027528</name>
</gene>
<comment type="caution">
    <text evidence="2">The sequence shown here is derived from an EMBL/GenBank/DDBJ whole genome shotgun (WGS) entry which is preliminary data.</text>
</comment>
<dbReference type="PANTHER" id="PTHR31373:SF17">
    <property type="entry name" value="OS06G0652100 PROTEIN"/>
    <property type="match status" value="1"/>
</dbReference>